<dbReference type="EMBL" id="WJXW01000003">
    <property type="protein sequence ID" value="KAF9738739.1"/>
    <property type="molecule type" value="Genomic_DNA"/>
</dbReference>
<dbReference type="InterPro" id="IPR055429">
    <property type="entry name" value="TRAPPC13_M"/>
</dbReference>
<organism evidence="4 5">
    <name type="scientific">Paraphaeosphaeria minitans</name>
    <dbReference type="NCBI Taxonomy" id="565426"/>
    <lineage>
        <taxon>Eukaryota</taxon>
        <taxon>Fungi</taxon>
        <taxon>Dikarya</taxon>
        <taxon>Ascomycota</taxon>
        <taxon>Pezizomycotina</taxon>
        <taxon>Dothideomycetes</taxon>
        <taxon>Pleosporomycetidae</taxon>
        <taxon>Pleosporales</taxon>
        <taxon>Massarineae</taxon>
        <taxon>Didymosphaeriaceae</taxon>
        <taxon>Paraphaeosphaeria</taxon>
    </lineage>
</organism>
<keyword evidence="5" id="KW-1185">Reference proteome</keyword>
<feature type="domain" description="Trafficking protein particle complex subunit 13 middle" evidence="3">
    <location>
        <begin position="229"/>
        <end position="351"/>
    </location>
</feature>
<proteinExistence type="predicted"/>
<dbReference type="Pfam" id="PF06159">
    <property type="entry name" value="TRAPPC13_N"/>
    <property type="match status" value="1"/>
</dbReference>
<dbReference type="InterPro" id="IPR010378">
    <property type="entry name" value="TRAPPC13"/>
</dbReference>
<feature type="region of interest" description="Disordered" evidence="1">
    <location>
        <begin position="30"/>
        <end position="53"/>
    </location>
</feature>
<dbReference type="AlphaFoldDB" id="A0A9P6GR60"/>
<name>A0A9P6GR60_9PLEO</name>
<dbReference type="PANTHER" id="PTHR13134">
    <property type="entry name" value="TRAFFICKING PROTEIN PARTICLE COMPLEX SUBUNIT 13"/>
    <property type="match status" value="1"/>
</dbReference>
<feature type="domain" description="Trafficking protein particle complex subunit 13 N-terminal" evidence="2">
    <location>
        <begin position="17"/>
        <end position="224"/>
    </location>
</feature>
<evidence type="ECO:0000259" key="3">
    <source>
        <dbReference type="Pfam" id="PF23647"/>
    </source>
</evidence>
<dbReference type="InterPro" id="IPR055427">
    <property type="entry name" value="TRAPPC13_N"/>
</dbReference>
<evidence type="ECO:0000313" key="4">
    <source>
        <dbReference type="EMBL" id="KAF9738739.1"/>
    </source>
</evidence>
<evidence type="ECO:0000313" key="5">
    <source>
        <dbReference type="Proteomes" id="UP000756921"/>
    </source>
</evidence>
<gene>
    <name evidence="4" type="ORF">PMIN01_04022</name>
</gene>
<dbReference type="PANTHER" id="PTHR13134:SF3">
    <property type="entry name" value="TRAFFICKING PROTEIN PARTICLE COMPLEX SUBUNIT 13"/>
    <property type="match status" value="1"/>
</dbReference>
<sequence length="354" mass="38009">MAHQRHASAADALKAPHSVSLKVLRYASYPPPQQCHSTSSNTHPHSLSRPSLATQYPLPASQTLGIAPTASLAYPSSRTADPFILSPVLNLPEAFGSAYVGENFSCTLCANNEVEAGNASRAISGVRIQADMQTPSEPGGTSLELLGAARRDDDGNDDDDGSNAAMSHGASLQKTLKFELKEEGNHVLAVTVTYTETTLAGAGADRPSPTGGKVRSFRKLYQFVTQQLLSVRTKAGEVAPGRHLLEAQLENVGEGAVSLDVVRVNASEVYEGTSLNWDLDGRGKGKPVLMAREVVQVAFLLEEKEGGAEGRRERERERERVGDGRRVLGQLEIKWRTALGDRGTLSTGWLTARR</sequence>
<protein>
    <submittedName>
        <fullName evidence="4">DUF974 domain-containing protein</fullName>
    </submittedName>
</protein>
<dbReference type="GO" id="GO:1990072">
    <property type="term" value="C:TRAPPIII protein complex"/>
    <property type="evidence" value="ECO:0007669"/>
    <property type="project" value="TreeGrafter"/>
</dbReference>
<dbReference type="OrthoDB" id="10250284at2759"/>
<evidence type="ECO:0000259" key="2">
    <source>
        <dbReference type="Pfam" id="PF06159"/>
    </source>
</evidence>
<comment type="caution">
    <text evidence="4">The sequence shown here is derived from an EMBL/GenBank/DDBJ whole genome shotgun (WGS) entry which is preliminary data.</text>
</comment>
<accession>A0A9P6GR60</accession>
<dbReference type="Pfam" id="PF23647">
    <property type="entry name" value="TRAPPC13_M"/>
    <property type="match status" value="1"/>
</dbReference>
<evidence type="ECO:0000256" key="1">
    <source>
        <dbReference type="SAM" id="MobiDB-lite"/>
    </source>
</evidence>
<dbReference type="Proteomes" id="UP000756921">
    <property type="component" value="Unassembled WGS sequence"/>
</dbReference>
<reference evidence="4" key="1">
    <citation type="journal article" date="2020" name="Mol. Plant Microbe Interact.">
        <title>Genome Sequence of the Biocontrol Agent Coniothyrium minitans strain Conio (IMI 134523).</title>
        <authorList>
            <person name="Patel D."/>
            <person name="Shittu T.A."/>
            <person name="Baroncelli R."/>
            <person name="Muthumeenakshi S."/>
            <person name="Osborne T.H."/>
            <person name="Janganan T.K."/>
            <person name="Sreenivasaprasad S."/>
        </authorList>
    </citation>
    <scope>NUCLEOTIDE SEQUENCE</scope>
    <source>
        <strain evidence="4">Conio</strain>
    </source>
</reference>
<feature type="compositionally biased region" description="Polar residues" evidence="1">
    <location>
        <begin position="34"/>
        <end position="53"/>
    </location>
</feature>